<proteinExistence type="predicted"/>
<gene>
    <name evidence="2" type="ORF">PtoMrB4_39630</name>
</gene>
<evidence type="ECO:0000313" key="3">
    <source>
        <dbReference type="Proteomes" id="UP000501237"/>
    </source>
</evidence>
<dbReference type="EMBL" id="AP022642">
    <property type="protein sequence ID" value="BCA29986.1"/>
    <property type="molecule type" value="Genomic_DNA"/>
</dbReference>
<dbReference type="Proteomes" id="UP000501237">
    <property type="component" value="Chromosome"/>
</dbReference>
<evidence type="ECO:0000256" key="1">
    <source>
        <dbReference type="SAM" id="MobiDB-lite"/>
    </source>
</evidence>
<feature type="region of interest" description="Disordered" evidence="1">
    <location>
        <begin position="73"/>
        <end position="102"/>
    </location>
</feature>
<evidence type="ECO:0000313" key="2">
    <source>
        <dbReference type="EMBL" id="BCA29986.1"/>
    </source>
</evidence>
<reference evidence="2 3" key="1">
    <citation type="journal article" date="2020" name="Microbiol. Resour. Announc.">
        <title>Complete genome sequence of Pseudomonas otitidis strain MrB4, isolated from Lake Biwa in Japan.</title>
        <authorList>
            <person name="Miyazaki K."/>
            <person name="Hase E."/>
            <person name="Maruya T."/>
        </authorList>
    </citation>
    <scope>NUCLEOTIDE SEQUENCE [LARGE SCALE GENOMIC DNA]</scope>
    <source>
        <strain evidence="2 3">MrB4</strain>
    </source>
</reference>
<dbReference type="GeneID" id="57399182"/>
<feature type="region of interest" description="Disordered" evidence="1">
    <location>
        <begin position="129"/>
        <end position="167"/>
    </location>
</feature>
<accession>A0A679GFY2</accession>
<dbReference type="AlphaFoldDB" id="A0A679GFY2"/>
<name>A0A679GFY2_9GAMM</name>
<dbReference type="KEGG" id="poj:PtoMrB4_39630"/>
<organism evidence="2 3">
    <name type="scientific">Metapseudomonas otitidis</name>
    <dbReference type="NCBI Taxonomy" id="319939"/>
    <lineage>
        <taxon>Bacteria</taxon>
        <taxon>Pseudomonadati</taxon>
        <taxon>Pseudomonadota</taxon>
        <taxon>Gammaproteobacteria</taxon>
        <taxon>Pseudomonadales</taxon>
        <taxon>Pseudomonadaceae</taxon>
        <taxon>Metapseudomonas</taxon>
    </lineage>
</organism>
<dbReference type="RefSeq" id="WP_172434295.1">
    <property type="nucleotide sequence ID" value="NZ_AP022642.1"/>
</dbReference>
<sequence>MPSKAPITRAYCVQLDEVLSIAEARRAYFSLPEPRSRFDFLCSNPACRALGTKVTAANYDKQPNETYKAAHFRENPHSPHAPDCEWMRTEEEDAEGRLPGESEAEARLRQARRKLHDYIDVFEPLAERPAAGQEPAAATKPAPNPAPAKPQEGAGTPRQRASANQRTSSLERLVECYRQARLELSDEDFKAMRLRVVGEGEMPLAAYFKAIRYARLGNANRVLQGGALLVDRYGSGFKLKFYDRIDNKPVFLYIAKEQMDAYRFRGYLDSLLREEVDYFRVFAMGELALSPSGKSIDLKVADLRQLVLIPGMKKKVSTPED</sequence>
<protein>
    <recommendedName>
        <fullName evidence="4">ATPase</fullName>
    </recommendedName>
</protein>
<evidence type="ECO:0008006" key="4">
    <source>
        <dbReference type="Google" id="ProtNLM"/>
    </source>
</evidence>